<dbReference type="AlphaFoldDB" id="A0A7V8VCB3"/>
<keyword evidence="2" id="KW-1133">Transmembrane helix</keyword>
<feature type="transmembrane region" description="Helical" evidence="2">
    <location>
        <begin position="21"/>
        <end position="44"/>
    </location>
</feature>
<keyword evidence="2" id="KW-0472">Membrane</keyword>
<evidence type="ECO:0000256" key="2">
    <source>
        <dbReference type="SAM" id="Phobius"/>
    </source>
</evidence>
<feature type="region of interest" description="Disordered" evidence="1">
    <location>
        <begin position="178"/>
        <end position="255"/>
    </location>
</feature>
<keyword evidence="4" id="KW-1185">Reference proteome</keyword>
<evidence type="ECO:0000256" key="1">
    <source>
        <dbReference type="SAM" id="MobiDB-lite"/>
    </source>
</evidence>
<feature type="region of interest" description="Disordered" evidence="1">
    <location>
        <begin position="449"/>
        <end position="515"/>
    </location>
</feature>
<dbReference type="Proteomes" id="UP000542342">
    <property type="component" value="Unassembled WGS sequence"/>
</dbReference>
<feature type="compositionally biased region" description="Pro residues" evidence="1">
    <location>
        <begin position="485"/>
        <end position="505"/>
    </location>
</feature>
<gene>
    <name evidence="3" type="ORF">H0921_04340</name>
</gene>
<dbReference type="EMBL" id="JACEFB010000002">
    <property type="protein sequence ID" value="MBA2225390.1"/>
    <property type="molecule type" value="Genomic_DNA"/>
</dbReference>
<name>A0A7V8VCB3_9BACT</name>
<feature type="region of interest" description="Disordered" evidence="1">
    <location>
        <begin position="787"/>
        <end position="813"/>
    </location>
</feature>
<feature type="compositionally biased region" description="Gly residues" evidence="1">
    <location>
        <begin position="506"/>
        <end position="515"/>
    </location>
</feature>
<comment type="caution">
    <text evidence="3">The sequence shown here is derived from an EMBL/GenBank/DDBJ whole genome shotgun (WGS) entry which is preliminary data.</text>
</comment>
<protein>
    <submittedName>
        <fullName evidence="3">Uncharacterized protein</fullName>
    </submittedName>
</protein>
<evidence type="ECO:0000313" key="3">
    <source>
        <dbReference type="EMBL" id="MBA2225390.1"/>
    </source>
</evidence>
<reference evidence="3 4" key="1">
    <citation type="submission" date="2020-07" db="EMBL/GenBank/DDBJ databases">
        <title>Thermogemmata thermophila gen. nov., sp. nov., a novel moderate thermophilic planctomycete from a Kamchatka hot spring.</title>
        <authorList>
            <person name="Elcheninov A.G."/>
            <person name="Podosokorskaya O.A."/>
            <person name="Kovaleva O.L."/>
            <person name="Novikov A."/>
            <person name="Bonch-Osmolovskaya E.A."/>
            <person name="Toshchakov S.V."/>
            <person name="Kublanov I.V."/>
        </authorList>
    </citation>
    <scope>NUCLEOTIDE SEQUENCE [LARGE SCALE GENOMIC DNA]</scope>
    <source>
        <strain evidence="3 4">2918</strain>
    </source>
</reference>
<feature type="compositionally biased region" description="Pro residues" evidence="1">
    <location>
        <begin position="204"/>
        <end position="241"/>
    </location>
</feature>
<proteinExistence type="predicted"/>
<keyword evidence="2" id="KW-0812">Transmembrane</keyword>
<accession>A0A7V8VCB3</accession>
<dbReference type="RefSeq" id="WP_194536818.1">
    <property type="nucleotide sequence ID" value="NZ_JACEFB010000002.1"/>
</dbReference>
<evidence type="ECO:0000313" key="4">
    <source>
        <dbReference type="Proteomes" id="UP000542342"/>
    </source>
</evidence>
<organism evidence="3 4">
    <name type="scientific">Thermogemmata fonticola</name>
    <dbReference type="NCBI Taxonomy" id="2755323"/>
    <lineage>
        <taxon>Bacteria</taxon>
        <taxon>Pseudomonadati</taxon>
        <taxon>Planctomycetota</taxon>
        <taxon>Planctomycetia</taxon>
        <taxon>Gemmatales</taxon>
        <taxon>Gemmataceae</taxon>
        <taxon>Thermogemmata</taxon>
    </lineage>
</organism>
<sequence>MAKSSSKPKMDPKQLLLNKGEYLALGIGGFALLVLLILGVMTLAQTEDPQKIAKDLTQKATSLRSRINDPNAQPTPQDLEAVQVPDWVEKGMVFKPADVRDFPVHTPLFDTVAKPDPRKERPFVVPIRQYQVDLFRGAMYSYDIITDPSTGKSLIGVMSEKKAGSHDKSKAKDIARLLASRGRVKPKKDAPQPKQPGGGFGPPGFGPPGFPPMGGPPGLPPGSGPPGLPPGGGPPGLPPGGPGDEIGGYNPYGSMGGRYDTSAQRVEKVLEYIPLEEGTLNDALSKGKVPAMTVMPLRAIIVHAEVPLKLQREEFKRALRLKDISEAARYGPVYDGFVVQRRITQINPKDGKVIVRQDWADYDFEKLYMEIIWPRKLADHIEEGYIAYFVRYDMALALPLPQIVEELGTYPEVRLPSIVETIQKLQKADEKPVQASETLKRLQGTATRRDLYKPETGRSTGAATLYGSGFTGPGTPDDAAGGTGFPPPPVGPQPPFPPAGGPMGPPGAGLPGAGGYDPSQFYAGMPKKVEIEHLLLRFIDVDVQPGFTYEYRIRLRLRNPNFNRPNDVANPADAKVEFLESPWTTLDRPITVPPESFLFAGDVSDYRKRIDEEYGKDRNVRELRELLQVKESQAVVELATWMEQVRTDSGGKREPVGAWVLAEIPTGRGEYIGRKHYIKLPLWSSVAQAYVLREIPDKVIPTRPGQKEASQPKGWMVEFSTPAILVDFEGGIFRGRVGNKDVNEEAANEMLVLRADGKLEVRKSQIDQNDPVRKKIAEMWNKWVKAAEKRQVDEGSTPGGGFSPRTPPGGSSP</sequence>